<sequence length="119" mass="13600">MEFSQGELRQYLRQVDATMSIIDVSMLTGYGPATEDLKKRAVVTAMGWGEGEAKLSRPLSKARELHSFLKIIETDTSQKSRNRSMNTSERGGTSSSIWTRTRFSHLEDECLEFKLYKLF</sequence>
<protein>
    <submittedName>
        <fullName evidence="1">Uncharacterized protein</fullName>
    </submittedName>
</protein>
<accession>A0ACB8EM22</accession>
<gene>
    <name evidence="1" type="ORF">K3G42_032197</name>
</gene>
<dbReference type="EMBL" id="CM037616">
    <property type="protein sequence ID" value="KAH7993744.1"/>
    <property type="molecule type" value="Genomic_DNA"/>
</dbReference>
<keyword evidence="2" id="KW-1185">Reference proteome</keyword>
<name>A0ACB8EM22_9SAUR</name>
<reference evidence="1" key="1">
    <citation type="submission" date="2021-08" db="EMBL/GenBank/DDBJ databases">
        <title>The first chromosome-level gecko genome reveals the dynamic sex chromosomes of Neotropical dwarf geckos (Sphaerodactylidae: Sphaerodactylus).</title>
        <authorList>
            <person name="Pinto B.J."/>
            <person name="Keating S.E."/>
            <person name="Gamble T."/>
        </authorList>
    </citation>
    <scope>NUCLEOTIDE SEQUENCE</scope>
    <source>
        <strain evidence="1">TG3544</strain>
    </source>
</reference>
<comment type="caution">
    <text evidence="1">The sequence shown here is derived from an EMBL/GenBank/DDBJ whole genome shotgun (WGS) entry which is preliminary data.</text>
</comment>
<evidence type="ECO:0000313" key="2">
    <source>
        <dbReference type="Proteomes" id="UP000827872"/>
    </source>
</evidence>
<evidence type="ECO:0000313" key="1">
    <source>
        <dbReference type="EMBL" id="KAH7993744.1"/>
    </source>
</evidence>
<dbReference type="Proteomes" id="UP000827872">
    <property type="component" value="Linkage Group LG03"/>
</dbReference>
<proteinExistence type="predicted"/>
<organism evidence="1 2">
    <name type="scientific">Sphaerodactylus townsendi</name>
    <dbReference type="NCBI Taxonomy" id="933632"/>
    <lineage>
        <taxon>Eukaryota</taxon>
        <taxon>Metazoa</taxon>
        <taxon>Chordata</taxon>
        <taxon>Craniata</taxon>
        <taxon>Vertebrata</taxon>
        <taxon>Euteleostomi</taxon>
        <taxon>Lepidosauria</taxon>
        <taxon>Squamata</taxon>
        <taxon>Bifurcata</taxon>
        <taxon>Gekkota</taxon>
        <taxon>Sphaerodactylidae</taxon>
        <taxon>Sphaerodactylus</taxon>
    </lineage>
</organism>